<sequence>MLSRSLLNFKYISVCVSKDPRISLGRPRGRPRPLPLPLTSVERHLLSICSLLIPLPLPRGRPRPLPRPLTFRSLALFDNSANLSASQFTISSMTIFNCLSKIVSDGSVTEGFLFTLGSVTFLDILLVEQFESSYLHESICIDLHFSCFLSTGTSFAAFP</sequence>
<evidence type="ECO:0000313" key="2">
    <source>
        <dbReference type="Proteomes" id="UP000202182"/>
    </source>
</evidence>
<proteinExistence type="predicted"/>
<name>A0A1P8VIZ5_9BETA</name>
<accession>A0A1P8VIZ5</accession>
<protein>
    <submittedName>
        <fullName evidence="1">Uncharacterized protein</fullName>
    </submittedName>
</protein>
<organism evidence="1">
    <name type="scientific">Murid betaherpesvirus 3</name>
    <dbReference type="NCBI Taxonomy" id="2560603"/>
    <lineage>
        <taxon>Viruses</taxon>
        <taxon>Duplodnaviria</taxon>
        <taxon>Heunggongvirae</taxon>
        <taxon>Peploviricota</taxon>
        <taxon>Herviviricetes</taxon>
        <taxon>Herpesvirales</taxon>
        <taxon>Orthoherpesviridae</taxon>
        <taxon>Betaherpesvirinae</taxon>
        <taxon>Roseolovirus</taxon>
        <taxon>Roseolovirus muridbeta3</taxon>
    </lineage>
</organism>
<keyword evidence="2" id="KW-1185">Reference proteome</keyword>
<reference evidence="1" key="1">
    <citation type="submission" date="2016-12" db="EMBL/GenBank/DDBJ databases">
        <title>A murine herpesvirus closely related to ubiquitous human herpesviruses causes T-cell depletion.</title>
        <authorList>
            <person name="Patel S.J."/>
            <person name="Zhao G."/>
            <person name="Penna V.R."/>
            <person name="Park E."/>
            <person name="Lauron E.J."/>
            <person name="Harvey I.B."/>
            <person name="Beatty W.L."/>
            <person name="Plougastel-Douglas B."/>
            <person name="Poursine-Laurent J."/>
            <person name="Fremont D.H."/>
            <person name="Wang D."/>
            <person name="Yokoyama W.M."/>
        </authorList>
    </citation>
    <scope>NUCLEOTIDE SEQUENCE [LARGE SCALE GENOMIC DNA]</scope>
    <source>
        <strain evidence="1">YOK1</strain>
    </source>
</reference>
<evidence type="ECO:0000313" key="1">
    <source>
        <dbReference type="EMBL" id="APZ76311.1"/>
    </source>
</evidence>
<dbReference type="EMBL" id="KY355735">
    <property type="protein sequence ID" value="APZ76311.1"/>
    <property type="molecule type" value="Genomic_DNA"/>
</dbReference>
<dbReference type="Proteomes" id="UP000202182">
    <property type="component" value="Segment"/>
</dbReference>
<dbReference type="KEGG" id="vg:30999437"/>
<gene>
    <name evidence="1" type="primary">ORF96</name>
    <name evidence="1" type="ORF">MRV_0100</name>
</gene>